<protein>
    <submittedName>
        <fullName evidence="1">Uncharacterized protein</fullName>
    </submittedName>
</protein>
<evidence type="ECO:0000313" key="2">
    <source>
        <dbReference type="Proteomes" id="UP000436088"/>
    </source>
</evidence>
<gene>
    <name evidence="1" type="ORF">F3Y22_tig00110065pilonHSYRG00132</name>
</gene>
<dbReference type="Gene3D" id="3.40.50.2000">
    <property type="entry name" value="Glycogen Phosphorylase B"/>
    <property type="match status" value="1"/>
</dbReference>
<organism evidence="1 2">
    <name type="scientific">Hibiscus syriacus</name>
    <name type="common">Rose of Sharon</name>
    <dbReference type="NCBI Taxonomy" id="106335"/>
    <lineage>
        <taxon>Eukaryota</taxon>
        <taxon>Viridiplantae</taxon>
        <taxon>Streptophyta</taxon>
        <taxon>Embryophyta</taxon>
        <taxon>Tracheophyta</taxon>
        <taxon>Spermatophyta</taxon>
        <taxon>Magnoliopsida</taxon>
        <taxon>eudicotyledons</taxon>
        <taxon>Gunneridae</taxon>
        <taxon>Pentapetalae</taxon>
        <taxon>rosids</taxon>
        <taxon>malvids</taxon>
        <taxon>Malvales</taxon>
        <taxon>Malvaceae</taxon>
        <taxon>Malvoideae</taxon>
        <taxon>Hibiscus</taxon>
    </lineage>
</organism>
<reference evidence="1" key="1">
    <citation type="submission" date="2019-09" db="EMBL/GenBank/DDBJ databases">
        <title>Draft genome information of white flower Hibiscus syriacus.</title>
        <authorList>
            <person name="Kim Y.-M."/>
        </authorList>
    </citation>
    <scope>NUCLEOTIDE SEQUENCE [LARGE SCALE GENOMIC DNA]</scope>
    <source>
        <strain evidence="1">YM2019G1</strain>
    </source>
</reference>
<dbReference type="Proteomes" id="UP000436088">
    <property type="component" value="Unassembled WGS sequence"/>
</dbReference>
<name>A0A6A3BKC9_HIBSY</name>
<dbReference type="SUPFAM" id="SSF53756">
    <property type="entry name" value="UDP-Glycosyltransferase/glycogen phosphorylase"/>
    <property type="match status" value="1"/>
</dbReference>
<dbReference type="AlphaFoldDB" id="A0A6A3BKC9"/>
<evidence type="ECO:0000313" key="1">
    <source>
        <dbReference type="EMBL" id="KAE8717023.1"/>
    </source>
</evidence>
<keyword evidence="2" id="KW-1185">Reference proteome</keyword>
<sequence>MAQGHLLPMVDIGRLLAQRDVIVTIVTTPHNATRVQKSIARAIKSGHPIRLLQLWFSATKSDLRMGSRMQTCCIRWRTYADSSLQQTRWKNQWRSCLRI</sequence>
<comment type="caution">
    <text evidence="1">The sequence shown here is derived from an EMBL/GenBank/DDBJ whole genome shotgun (WGS) entry which is preliminary data.</text>
</comment>
<proteinExistence type="predicted"/>
<accession>A0A6A3BKC9</accession>
<dbReference type="EMBL" id="VEPZ02000834">
    <property type="protein sequence ID" value="KAE8717023.1"/>
    <property type="molecule type" value="Genomic_DNA"/>
</dbReference>